<name>A0A940MK73_9ACTN</name>
<evidence type="ECO:0000256" key="1">
    <source>
        <dbReference type="SAM" id="MobiDB-lite"/>
    </source>
</evidence>
<sequence length="87" mass="9025">MSSHTITPPHGATATGAGAVPRQSYTVGDAMRALQVFVSTAFNVAVLGEYADDAGVQRRQVPTPRGPRAPRAPRASRAPRERDGGAG</sequence>
<dbReference type="RefSeq" id="WP_209345240.1">
    <property type="nucleotide sequence ID" value="NZ_JAGIQL010000220.1"/>
</dbReference>
<feature type="compositionally biased region" description="Basic and acidic residues" evidence="1">
    <location>
        <begin position="78"/>
        <end position="87"/>
    </location>
</feature>
<comment type="caution">
    <text evidence="2">The sequence shown here is derived from an EMBL/GenBank/DDBJ whole genome shotgun (WGS) entry which is preliminary data.</text>
</comment>
<proteinExistence type="predicted"/>
<gene>
    <name evidence="2" type="ORF">JFN87_30200</name>
</gene>
<evidence type="ECO:0000313" key="2">
    <source>
        <dbReference type="EMBL" id="MBP0461696.1"/>
    </source>
</evidence>
<accession>A0A940MK73</accession>
<keyword evidence="3" id="KW-1185">Reference proteome</keyword>
<feature type="compositionally biased region" description="Low complexity" evidence="1">
    <location>
        <begin position="1"/>
        <end position="19"/>
    </location>
</feature>
<dbReference type="EMBL" id="JAGIQL010000220">
    <property type="protein sequence ID" value="MBP0461696.1"/>
    <property type="molecule type" value="Genomic_DNA"/>
</dbReference>
<protein>
    <submittedName>
        <fullName evidence="2">Uncharacterized protein</fullName>
    </submittedName>
</protein>
<feature type="region of interest" description="Disordered" evidence="1">
    <location>
        <begin position="1"/>
        <end position="21"/>
    </location>
</feature>
<feature type="region of interest" description="Disordered" evidence="1">
    <location>
        <begin position="52"/>
        <end position="87"/>
    </location>
</feature>
<reference evidence="2" key="1">
    <citation type="submission" date="2021-03" db="EMBL/GenBank/DDBJ databases">
        <title>Whole genome sequence of Streptomyces bomunensis MMS17-BM035.</title>
        <authorList>
            <person name="Lee J.H."/>
        </authorList>
    </citation>
    <scope>NUCLEOTIDE SEQUENCE</scope>
    <source>
        <strain evidence="2">MMS17-BM035</strain>
    </source>
</reference>
<dbReference type="Proteomes" id="UP000670475">
    <property type="component" value="Unassembled WGS sequence"/>
</dbReference>
<dbReference type="AlphaFoldDB" id="A0A940MK73"/>
<evidence type="ECO:0000313" key="3">
    <source>
        <dbReference type="Proteomes" id="UP000670475"/>
    </source>
</evidence>
<organism evidence="2 3">
    <name type="scientific">Streptomyces montanisoli</name>
    <dbReference type="NCBI Taxonomy" id="2798581"/>
    <lineage>
        <taxon>Bacteria</taxon>
        <taxon>Bacillati</taxon>
        <taxon>Actinomycetota</taxon>
        <taxon>Actinomycetes</taxon>
        <taxon>Kitasatosporales</taxon>
        <taxon>Streptomycetaceae</taxon>
        <taxon>Streptomyces</taxon>
    </lineage>
</organism>